<organism evidence="4 5">
    <name type="scientific">Halobacteriovorax marinus</name>
    <dbReference type="NCBI Taxonomy" id="97084"/>
    <lineage>
        <taxon>Bacteria</taxon>
        <taxon>Pseudomonadati</taxon>
        <taxon>Bdellovibrionota</taxon>
        <taxon>Bacteriovoracia</taxon>
        <taxon>Bacteriovoracales</taxon>
        <taxon>Halobacteriovoraceae</taxon>
        <taxon>Halobacteriovorax</taxon>
    </lineage>
</organism>
<protein>
    <recommendedName>
        <fullName evidence="2">histidine kinase</fullName>
        <ecNumber evidence="2">2.7.13.3</ecNumber>
    </recommendedName>
</protein>
<evidence type="ECO:0000313" key="5">
    <source>
        <dbReference type="Proteomes" id="UP000196531"/>
    </source>
</evidence>
<dbReference type="GO" id="GO:0004673">
    <property type="term" value="F:protein histidine kinase activity"/>
    <property type="evidence" value="ECO:0007669"/>
    <property type="project" value="UniProtKB-EC"/>
</dbReference>
<dbReference type="EC" id="2.7.13.3" evidence="2"/>
<dbReference type="PRINTS" id="PR00344">
    <property type="entry name" value="BCTRLSENSOR"/>
</dbReference>
<evidence type="ECO:0000256" key="1">
    <source>
        <dbReference type="ARBA" id="ARBA00000085"/>
    </source>
</evidence>
<dbReference type="InterPro" id="IPR004358">
    <property type="entry name" value="Sig_transdc_His_kin-like_C"/>
</dbReference>
<dbReference type="InterPro" id="IPR011006">
    <property type="entry name" value="CheY-like_superfamily"/>
</dbReference>
<accession>A0A1Y5FBD6</accession>
<evidence type="ECO:0000259" key="3">
    <source>
        <dbReference type="PROSITE" id="PS50109"/>
    </source>
</evidence>
<dbReference type="AlphaFoldDB" id="A0A1Y5FBD6"/>
<dbReference type="Proteomes" id="UP000196531">
    <property type="component" value="Unassembled WGS sequence"/>
</dbReference>
<feature type="domain" description="Histidine kinase" evidence="3">
    <location>
        <begin position="6"/>
        <end position="209"/>
    </location>
</feature>
<gene>
    <name evidence="4" type="ORF">A9Q84_05755</name>
</gene>
<reference evidence="5" key="1">
    <citation type="journal article" date="2017" name="Proc. Natl. Acad. Sci. U.S.A.">
        <title>Simulation of Deepwater Horizon oil plume reveals substrate specialization within a complex community of hydrocarbon-degraders.</title>
        <authorList>
            <person name="Hu P."/>
            <person name="Dubinsky E.A."/>
            <person name="Probst A.J."/>
            <person name="Wang J."/>
            <person name="Sieber C.M.K."/>
            <person name="Tom L.M."/>
            <person name="Gardinali P."/>
            <person name="Banfield J.F."/>
            <person name="Atlas R.M."/>
            <person name="Andersen G.L."/>
        </authorList>
    </citation>
    <scope>NUCLEOTIDE SEQUENCE [LARGE SCALE GENOMIC DNA]</scope>
</reference>
<comment type="catalytic activity">
    <reaction evidence="1">
        <text>ATP + protein L-histidine = ADP + protein N-phospho-L-histidine.</text>
        <dbReference type="EC" id="2.7.13.3"/>
    </reaction>
</comment>
<dbReference type="SUPFAM" id="SSF55874">
    <property type="entry name" value="ATPase domain of HSP90 chaperone/DNA topoisomerase II/histidine kinase"/>
    <property type="match status" value="1"/>
</dbReference>
<dbReference type="EMBL" id="MAAO01000004">
    <property type="protein sequence ID" value="OUR98916.1"/>
    <property type="molecule type" value="Genomic_DNA"/>
</dbReference>
<sequence>MEKIKGIIHDIANKLTISKSVNRKLENLLGKDHKEVKRLKKSLEDSILLLDDLRKSSSDEKKNLPLENIQTLKETEYLKVQSLMSLYDIEIEYRNEIDNDIWINLNSYSSDRILSNCIDNAKHAGAKKIVIEYLLKGNHIQLKIKDNGIGMSQDVLEKVGFGYSSQTGDNHGIGTQVIRNMVQEVGGSVQWHSIEDLGTCCNIKFNIVKDEQQIDMRKETLVKRINLISTPNLIEEKKILVVSHSPTELGIWENFLSNIGAQVATTEYAEVAMNHMYKYKPDCLLFNKSLKDMSAKAWLKIIMSDPSLIGIPKVLYVEEDENLDFLKNIPFDELVNFTQFNEKNIYMKLKTLFQNQELQKLKNTGDQIAREGEHFSVSNSQKKVL</sequence>
<dbReference type="Gene3D" id="3.30.565.10">
    <property type="entry name" value="Histidine kinase-like ATPase, C-terminal domain"/>
    <property type="match status" value="1"/>
</dbReference>
<dbReference type="InterPro" id="IPR005467">
    <property type="entry name" value="His_kinase_dom"/>
</dbReference>
<comment type="caution">
    <text evidence="4">The sequence shown here is derived from an EMBL/GenBank/DDBJ whole genome shotgun (WGS) entry which is preliminary data.</text>
</comment>
<evidence type="ECO:0000313" key="4">
    <source>
        <dbReference type="EMBL" id="OUR98916.1"/>
    </source>
</evidence>
<name>A0A1Y5FBD6_9BACT</name>
<dbReference type="SUPFAM" id="SSF52172">
    <property type="entry name" value="CheY-like"/>
    <property type="match status" value="1"/>
</dbReference>
<evidence type="ECO:0000256" key="2">
    <source>
        <dbReference type="ARBA" id="ARBA00012438"/>
    </source>
</evidence>
<proteinExistence type="predicted"/>
<dbReference type="InterPro" id="IPR003594">
    <property type="entry name" value="HATPase_dom"/>
</dbReference>
<dbReference type="PANTHER" id="PTHR43065">
    <property type="entry name" value="SENSOR HISTIDINE KINASE"/>
    <property type="match status" value="1"/>
</dbReference>
<dbReference type="Pfam" id="PF02518">
    <property type="entry name" value="HATPase_c"/>
    <property type="match status" value="1"/>
</dbReference>
<dbReference type="InterPro" id="IPR036890">
    <property type="entry name" value="HATPase_C_sf"/>
</dbReference>
<dbReference type="PROSITE" id="PS50109">
    <property type="entry name" value="HIS_KIN"/>
    <property type="match status" value="1"/>
</dbReference>